<feature type="transmembrane region" description="Helical" evidence="8">
    <location>
        <begin position="234"/>
        <end position="258"/>
    </location>
</feature>
<sequence length="424" mass="43576">MSEESSPDHAPNPSRSGLPPEAGPQQHARLTSVLSAHHLLVSLGLYTAMPVLALVLGRKASGAAGPGLFCYTASAGLGALLVSRWLSRRRYLPTMIAGTSLASAGFGLLPYADDSIGPLVLLLTAGFGMSLHAMSSRVLVAESVADGIGRQRFYSVLMVAINVAATIGPFVAMAAYRGGDTRPLFAVVAGCYLLAGASLTLGVRPGLRMPAAETRWPVGRATIRAALCEPTARATVLATLVGTFLYAQLSSAIVLLMADEIASAPMRAALLAAPAVGIVLLQTPATAVMTRLMGRGVPTFVFICVACLGFGGAMLVLGSGLPAAAAVVTAIALFTLAEPFFHSPVSTAFAGLPVGSRLEVFNLRQVCWTTGEALGALCGGALFLLLHRNGQGHLYWLALGSCATVTVPPLLLAVVALPGRPVAE</sequence>
<feature type="transmembrane region" description="Helical" evidence="8">
    <location>
        <begin position="63"/>
        <end position="82"/>
    </location>
</feature>
<feature type="transmembrane region" description="Helical" evidence="8">
    <location>
        <begin position="152"/>
        <end position="172"/>
    </location>
</feature>
<proteinExistence type="predicted"/>
<keyword evidence="5 8" id="KW-1133">Transmembrane helix</keyword>
<keyword evidence="3" id="KW-1003">Cell membrane</keyword>
<gene>
    <name evidence="9" type="ORF">P8A22_17425</name>
</gene>
<keyword evidence="4 8" id="KW-0812">Transmembrane</keyword>
<feature type="region of interest" description="Disordered" evidence="7">
    <location>
        <begin position="1"/>
        <end position="27"/>
    </location>
</feature>
<evidence type="ECO:0000256" key="1">
    <source>
        <dbReference type="ARBA" id="ARBA00004651"/>
    </source>
</evidence>
<feature type="transmembrane region" description="Helical" evidence="8">
    <location>
        <begin position="39"/>
        <end position="57"/>
    </location>
</feature>
<accession>A0ABY9I5M9</accession>
<name>A0ABY9I5M9_9ACTN</name>
<evidence type="ECO:0000256" key="7">
    <source>
        <dbReference type="SAM" id="MobiDB-lite"/>
    </source>
</evidence>
<evidence type="ECO:0000256" key="3">
    <source>
        <dbReference type="ARBA" id="ARBA00022475"/>
    </source>
</evidence>
<evidence type="ECO:0000256" key="8">
    <source>
        <dbReference type="SAM" id="Phobius"/>
    </source>
</evidence>
<dbReference type="Pfam" id="PF07690">
    <property type="entry name" value="MFS_1"/>
    <property type="match status" value="1"/>
</dbReference>
<dbReference type="PANTHER" id="PTHR23517">
    <property type="entry name" value="RESISTANCE PROTEIN MDTM, PUTATIVE-RELATED-RELATED"/>
    <property type="match status" value="1"/>
</dbReference>
<evidence type="ECO:0000256" key="6">
    <source>
        <dbReference type="ARBA" id="ARBA00023136"/>
    </source>
</evidence>
<feature type="transmembrane region" description="Helical" evidence="8">
    <location>
        <begin position="184"/>
        <end position="203"/>
    </location>
</feature>
<evidence type="ECO:0000256" key="4">
    <source>
        <dbReference type="ARBA" id="ARBA00022692"/>
    </source>
</evidence>
<dbReference type="PANTHER" id="PTHR23517:SF2">
    <property type="entry name" value="MULTIDRUG RESISTANCE PROTEIN MDTH"/>
    <property type="match status" value="1"/>
</dbReference>
<dbReference type="SUPFAM" id="SSF103473">
    <property type="entry name" value="MFS general substrate transporter"/>
    <property type="match status" value="1"/>
</dbReference>
<evidence type="ECO:0008006" key="11">
    <source>
        <dbReference type="Google" id="ProtNLM"/>
    </source>
</evidence>
<evidence type="ECO:0000256" key="2">
    <source>
        <dbReference type="ARBA" id="ARBA00022448"/>
    </source>
</evidence>
<feature type="transmembrane region" description="Helical" evidence="8">
    <location>
        <begin position="94"/>
        <end position="112"/>
    </location>
</feature>
<feature type="transmembrane region" description="Helical" evidence="8">
    <location>
        <begin position="118"/>
        <end position="140"/>
    </location>
</feature>
<dbReference type="Gene3D" id="1.20.1250.20">
    <property type="entry name" value="MFS general substrate transporter like domains"/>
    <property type="match status" value="1"/>
</dbReference>
<feature type="transmembrane region" description="Helical" evidence="8">
    <location>
        <begin position="366"/>
        <end position="387"/>
    </location>
</feature>
<evidence type="ECO:0000256" key="5">
    <source>
        <dbReference type="ARBA" id="ARBA00022989"/>
    </source>
</evidence>
<feature type="transmembrane region" description="Helical" evidence="8">
    <location>
        <begin position="297"/>
        <end position="317"/>
    </location>
</feature>
<evidence type="ECO:0000313" key="10">
    <source>
        <dbReference type="Proteomes" id="UP001229952"/>
    </source>
</evidence>
<comment type="subcellular location">
    <subcellularLocation>
        <location evidence="1">Cell membrane</location>
        <topology evidence="1">Multi-pass membrane protein</topology>
    </subcellularLocation>
</comment>
<dbReference type="Proteomes" id="UP001229952">
    <property type="component" value="Chromosome"/>
</dbReference>
<dbReference type="InterPro" id="IPR050171">
    <property type="entry name" value="MFS_Transporters"/>
</dbReference>
<reference evidence="9 10" key="1">
    <citation type="submission" date="2023-03" db="EMBL/GenBank/DDBJ databases">
        <title>Isolation and description of six Streptomyces strains from soil environments, able to metabolize different microbial glucans.</title>
        <authorList>
            <person name="Widen T."/>
            <person name="Larsbrink J."/>
        </authorList>
    </citation>
    <scope>NUCLEOTIDE SEQUENCE [LARGE SCALE GENOMIC DNA]</scope>
    <source>
        <strain evidence="9 10">Mut2</strain>
    </source>
</reference>
<organism evidence="9 10">
    <name type="scientific">Streptomyces laculatispora</name>
    <dbReference type="NCBI Taxonomy" id="887464"/>
    <lineage>
        <taxon>Bacteria</taxon>
        <taxon>Bacillati</taxon>
        <taxon>Actinomycetota</taxon>
        <taxon>Actinomycetes</taxon>
        <taxon>Kitasatosporales</taxon>
        <taxon>Streptomycetaceae</taxon>
        <taxon>Streptomyces</taxon>
    </lineage>
</organism>
<keyword evidence="10" id="KW-1185">Reference proteome</keyword>
<feature type="transmembrane region" description="Helical" evidence="8">
    <location>
        <begin position="264"/>
        <end position="285"/>
    </location>
</feature>
<keyword evidence="6 8" id="KW-0472">Membrane</keyword>
<evidence type="ECO:0000313" key="9">
    <source>
        <dbReference type="EMBL" id="WLQ41609.1"/>
    </source>
</evidence>
<dbReference type="RefSeq" id="WP_306088484.1">
    <property type="nucleotide sequence ID" value="NZ_CP120992.1"/>
</dbReference>
<protein>
    <recommendedName>
        <fullName evidence="11">MFS transporter</fullName>
    </recommendedName>
</protein>
<feature type="transmembrane region" description="Helical" evidence="8">
    <location>
        <begin position="393"/>
        <end position="417"/>
    </location>
</feature>
<dbReference type="InterPro" id="IPR036259">
    <property type="entry name" value="MFS_trans_sf"/>
</dbReference>
<dbReference type="InterPro" id="IPR011701">
    <property type="entry name" value="MFS"/>
</dbReference>
<keyword evidence="2" id="KW-0813">Transport</keyword>
<dbReference type="EMBL" id="CP120992">
    <property type="protein sequence ID" value="WLQ41609.1"/>
    <property type="molecule type" value="Genomic_DNA"/>
</dbReference>